<dbReference type="KEGG" id="mgo:AFA91_09900"/>
<evidence type="ECO:0000259" key="2">
    <source>
        <dbReference type="Pfam" id="PF01575"/>
    </source>
</evidence>
<feature type="domain" description="MaoC-like" evidence="2">
    <location>
        <begin position="22"/>
        <end position="119"/>
    </location>
</feature>
<dbReference type="SUPFAM" id="SSF54637">
    <property type="entry name" value="Thioesterase/thiol ester dehydrase-isomerase"/>
    <property type="match status" value="1"/>
</dbReference>
<dbReference type="Proteomes" id="UP000062255">
    <property type="component" value="Chromosome"/>
</dbReference>
<dbReference type="PATRIC" id="fig|134601.6.peg.2062"/>
<dbReference type="EMBL" id="CP012150">
    <property type="protein sequence ID" value="AKS32131.1"/>
    <property type="molecule type" value="Genomic_DNA"/>
</dbReference>
<evidence type="ECO:0000313" key="4">
    <source>
        <dbReference type="Proteomes" id="UP000062255"/>
    </source>
</evidence>
<dbReference type="OrthoDB" id="9796589at2"/>
<dbReference type="STRING" id="134601.AFA91_09900"/>
<dbReference type="AlphaFoldDB" id="A0A0K0X409"/>
<dbReference type="PANTHER" id="PTHR43664">
    <property type="entry name" value="MONOAMINE OXIDASE-RELATED"/>
    <property type="match status" value="1"/>
</dbReference>
<dbReference type="InterPro" id="IPR052342">
    <property type="entry name" value="MCH/BMMD"/>
</dbReference>
<proteinExistence type="inferred from homology"/>
<organism evidence="3 4">
    <name type="scientific">Mycolicibacterium goodii</name>
    <name type="common">Mycobacterium goodii</name>
    <dbReference type="NCBI Taxonomy" id="134601"/>
    <lineage>
        <taxon>Bacteria</taxon>
        <taxon>Bacillati</taxon>
        <taxon>Actinomycetota</taxon>
        <taxon>Actinomycetes</taxon>
        <taxon>Mycobacteriales</taxon>
        <taxon>Mycobacteriaceae</taxon>
        <taxon>Mycolicibacterium</taxon>
    </lineage>
</organism>
<name>A0A0K0X409_MYCGD</name>
<evidence type="ECO:0000256" key="1">
    <source>
        <dbReference type="ARBA" id="ARBA00005254"/>
    </source>
</evidence>
<dbReference type="Pfam" id="PF01575">
    <property type="entry name" value="MaoC_dehydratas"/>
    <property type="match status" value="1"/>
</dbReference>
<protein>
    <submittedName>
        <fullName evidence="3">Dehydratase</fullName>
    </submittedName>
</protein>
<evidence type="ECO:0000313" key="3">
    <source>
        <dbReference type="EMBL" id="AKS32131.1"/>
    </source>
</evidence>
<reference evidence="3 4" key="1">
    <citation type="submission" date="2015-07" db="EMBL/GenBank/DDBJ databases">
        <title>Complete genome sequence of Mycobacterium goodii X7B, a facultative thermophilic biodesulfurizing bacterium.</title>
        <authorList>
            <person name="Yu B."/>
            <person name="Li F."/>
            <person name="Xu P."/>
        </authorList>
    </citation>
    <scope>NUCLEOTIDE SEQUENCE [LARGE SCALE GENOMIC DNA]</scope>
    <source>
        <strain evidence="3 4">X7B</strain>
    </source>
</reference>
<accession>A0A0K0X409</accession>
<sequence>MMTATRTLWFDDLTVGRYWTGATRTVTEADVDRFAELTGDRFPLHTDGEYARRSPFGTRIAHGLLGLSFAHGLMWARTGELDESVIAFLGLKEWEFLAPIRFGDTIRADYEVVEQRPSTTRPDRGVVEFAVAVINHDGTLVQRGRKTMLIARAGRPTTGLETS</sequence>
<dbReference type="Gene3D" id="3.10.129.10">
    <property type="entry name" value="Hotdog Thioesterase"/>
    <property type="match status" value="1"/>
</dbReference>
<dbReference type="InterPro" id="IPR002539">
    <property type="entry name" value="MaoC-like_dom"/>
</dbReference>
<dbReference type="InterPro" id="IPR029069">
    <property type="entry name" value="HotDog_dom_sf"/>
</dbReference>
<comment type="similarity">
    <text evidence="1">Belongs to the enoyl-CoA hydratase/isomerase family.</text>
</comment>
<gene>
    <name evidence="3" type="ORF">AFA91_09900</name>
</gene>
<dbReference type="PANTHER" id="PTHR43664:SF1">
    <property type="entry name" value="BETA-METHYLMALYL-COA DEHYDRATASE"/>
    <property type="match status" value="1"/>
</dbReference>